<dbReference type="STRING" id="247633.GP2143_03353"/>
<comment type="caution">
    <text evidence="1">The sequence shown here is derived from an EMBL/GenBank/DDBJ whole genome shotgun (WGS) entry which is preliminary data.</text>
</comment>
<gene>
    <name evidence="1" type="ORF">GP2143_03353</name>
</gene>
<proteinExistence type="predicted"/>
<dbReference type="InterPro" id="IPR029032">
    <property type="entry name" value="AhpD-like"/>
</dbReference>
<sequence>MTHYQPRLVAEDLTPGVAHKGPLDQGIADFAAAVVNAKAVDPLITELVRLRCAQVHDCRLCGSLRNQEALDQGFDEIMHSKIARYESSDFNPAIIAALQLCDAIILSPTAANATLKEKLQQYFSAAQIAEICLDVMKWSQQKALVALRSEAPISDTVSVLSFDQQGNPRLGGPAYS</sequence>
<protein>
    <recommendedName>
        <fullName evidence="3">Carboxymuconolactone decarboxylase-like domain-containing protein</fullName>
    </recommendedName>
</protein>
<organism evidence="1 2">
    <name type="scientific">marine gamma proteobacterium HTCC2143</name>
    <dbReference type="NCBI Taxonomy" id="247633"/>
    <lineage>
        <taxon>Bacteria</taxon>
        <taxon>Pseudomonadati</taxon>
        <taxon>Pseudomonadota</taxon>
        <taxon>Gammaproteobacteria</taxon>
        <taxon>Cellvibrionales</taxon>
        <taxon>Spongiibacteraceae</taxon>
        <taxon>BD1-7 clade</taxon>
    </lineage>
</organism>
<dbReference type="Proteomes" id="UP000004931">
    <property type="component" value="Unassembled WGS sequence"/>
</dbReference>
<keyword evidence="2" id="KW-1185">Reference proteome</keyword>
<dbReference type="SUPFAM" id="SSF69118">
    <property type="entry name" value="AhpD-like"/>
    <property type="match status" value="1"/>
</dbReference>
<dbReference type="OrthoDB" id="9801997at2"/>
<dbReference type="Gene3D" id="1.20.1290.10">
    <property type="entry name" value="AhpD-like"/>
    <property type="match status" value="1"/>
</dbReference>
<evidence type="ECO:0008006" key="3">
    <source>
        <dbReference type="Google" id="ProtNLM"/>
    </source>
</evidence>
<accession>A0YD22</accession>
<dbReference type="EMBL" id="AAVT01000004">
    <property type="protein sequence ID" value="EAW31125.1"/>
    <property type="molecule type" value="Genomic_DNA"/>
</dbReference>
<evidence type="ECO:0000313" key="2">
    <source>
        <dbReference type="Proteomes" id="UP000004931"/>
    </source>
</evidence>
<evidence type="ECO:0000313" key="1">
    <source>
        <dbReference type="EMBL" id="EAW31125.1"/>
    </source>
</evidence>
<reference evidence="1 2" key="1">
    <citation type="journal article" date="2010" name="J. Bacteriol.">
        <title>Genome sequence of the oligotrophic marine Gammaproteobacterium HTCC2143, isolated from the Oregon Coast.</title>
        <authorList>
            <person name="Oh H.M."/>
            <person name="Kang I."/>
            <person name="Ferriera S."/>
            <person name="Giovannoni S.J."/>
            <person name="Cho J.C."/>
        </authorList>
    </citation>
    <scope>NUCLEOTIDE SEQUENCE [LARGE SCALE GENOMIC DNA]</scope>
    <source>
        <strain evidence="1 2">HTCC2143</strain>
    </source>
</reference>
<dbReference type="AlphaFoldDB" id="A0YD22"/>
<name>A0YD22_9GAMM</name>
<dbReference type="eggNOG" id="COG2128">
    <property type="taxonomic scope" value="Bacteria"/>
</dbReference>